<dbReference type="GO" id="GO:0033281">
    <property type="term" value="C:TAT protein transport complex"/>
    <property type="evidence" value="ECO:0007669"/>
    <property type="project" value="UniProtKB-UniRule"/>
</dbReference>
<dbReference type="AlphaFoldDB" id="A0A916J4R5"/>
<evidence type="ECO:0000256" key="10">
    <source>
        <dbReference type="HAMAP-Rule" id="MF_00237"/>
    </source>
</evidence>
<dbReference type="GO" id="GO:0043953">
    <property type="term" value="P:protein transport by the Tat complex"/>
    <property type="evidence" value="ECO:0007669"/>
    <property type="project" value="UniProtKB-UniRule"/>
</dbReference>
<protein>
    <recommendedName>
        <fullName evidence="10">Sec-independent protein translocase protein TatB</fullName>
    </recommendedName>
</protein>
<comment type="similarity">
    <text evidence="10">Belongs to the TatB family.</text>
</comment>
<evidence type="ECO:0000256" key="9">
    <source>
        <dbReference type="ARBA" id="ARBA00023136"/>
    </source>
</evidence>
<name>A0A916J4R5_9PROT</name>
<evidence type="ECO:0000256" key="2">
    <source>
        <dbReference type="ARBA" id="ARBA00022448"/>
    </source>
</evidence>
<keyword evidence="5 10" id="KW-0812">Transmembrane</keyword>
<keyword evidence="4" id="KW-0997">Cell inner membrane</keyword>
<feature type="region of interest" description="Disordered" evidence="11">
    <location>
        <begin position="95"/>
        <end position="124"/>
    </location>
</feature>
<evidence type="ECO:0000256" key="7">
    <source>
        <dbReference type="ARBA" id="ARBA00022989"/>
    </source>
</evidence>
<dbReference type="Gene3D" id="1.20.5.3310">
    <property type="match status" value="1"/>
</dbReference>
<keyword evidence="3 10" id="KW-1003">Cell membrane</keyword>
<evidence type="ECO:0000256" key="8">
    <source>
        <dbReference type="ARBA" id="ARBA00023010"/>
    </source>
</evidence>
<comment type="subunit">
    <text evidence="10">The Tat system comprises two distinct complexes: a TatABC complex, containing multiple copies of TatA, TatB and TatC subunits, and a separate TatA complex, containing only TatA subunits. Substrates initially bind to the TatABC complex, which probably triggers association of the separate TatA complex to form the active translocon.</text>
</comment>
<keyword evidence="13" id="KW-1185">Reference proteome</keyword>
<organism evidence="12 13">
    <name type="scientific">Georgfuchsia toluolica</name>
    <dbReference type="NCBI Taxonomy" id="424218"/>
    <lineage>
        <taxon>Bacteria</taxon>
        <taxon>Pseudomonadati</taxon>
        <taxon>Pseudomonadota</taxon>
        <taxon>Betaproteobacteria</taxon>
        <taxon>Nitrosomonadales</taxon>
        <taxon>Sterolibacteriaceae</taxon>
        <taxon>Georgfuchsia</taxon>
    </lineage>
</organism>
<dbReference type="Pfam" id="PF02416">
    <property type="entry name" value="TatA_B_E"/>
    <property type="match status" value="1"/>
</dbReference>
<dbReference type="Proteomes" id="UP000742786">
    <property type="component" value="Unassembled WGS sequence"/>
</dbReference>
<accession>A0A916J4R5</accession>
<dbReference type="HAMAP" id="MF_00237">
    <property type="entry name" value="TatB"/>
    <property type="match status" value="1"/>
</dbReference>
<evidence type="ECO:0000256" key="3">
    <source>
        <dbReference type="ARBA" id="ARBA00022475"/>
    </source>
</evidence>
<gene>
    <name evidence="10 12" type="primary">tatB</name>
    <name evidence="12" type="ORF">GTOL_11834</name>
</gene>
<dbReference type="GO" id="GO:0008320">
    <property type="term" value="F:protein transmembrane transporter activity"/>
    <property type="evidence" value="ECO:0007669"/>
    <property type="project" value="UniProtKB-UniRule"/>
</dbReference>
<keyword evidence="8 10" id="KW-0811">Translocation</keyword>
<evidence type="ECO:0000256" key="11">
    <source>
        <dbReference type="SAM" id="MobiDB-lite"/>
    </source>
</evidence>
<dbReference type="EMBL" id="CAJQUM010000001">
    <property type="protein sequence ID" value="CAG4883951.1"/>
    <property type="molecule type" value="Genomic_DNA"/>
</dbReference>
<keyword evidence="7 10" id="KW-1133">Transmembrane helix</keyword>
<evidence type="ECO:0000313" key="12">
    <source>
        <dbReference type="EMBL" id="CAG4883951.1"/>
    </source>
</evidence>
<keyword evidence="2 10" id="KW-0813">Transport</keyword>
<keyword evidence="9 10" id="KW-0472">Membrane</keyword>
<comment type="subcellular location">
    <subcellularLocation>
        <location evidence="10">Cell membrane</location>
        <topology evidence="10">Single-pass membrane protein</topology>
    </subcellularLocation>
    <subcellularLocation>
        <location evidence="1">Membrane</location>
        <topology evidence="1">Single-pass membrane protein</topology>
    </subcellularLocation>
</comment>
<evidence type="ECO:0000256" key="4">
    <source>
        <dbReference type="ARBA" id="ARBA00022519"/>
    </source>
</evidence>
<proteinExistence type="inferred from homology"/>
<dbReference type="InterPro" id="IPR018448">
    <property type="entry name" value="TatB"/>
</dbReference>
<evidence type="ECO:0000256" key="6">
    <source>
        <dbReference type="ARBA" id="ARBA00022927"/>
    </source>
</evidence>
<keyword evidence="6 10" id="KW-0653">Protein transport</keyword>
<dbReference type="RefSeq" id="WP_220635852.1">
    <property type="nucleotide sequence ID" value="NZ_CAJQUM010000001.1"/>
</dbReference>
<dbReference type="PRINTS" id="PR01506">
    <property type="entry name" value="TATBPROTEIN"/>
</dbReference>
<dbReference type="PANTHER" id="PTHR33162">
    <property type="entry name" value="SEC-INDEPENDENT PROTEIN TRANSLOCASE PROTEIN TATA, CHLOROPLASTIC"/>
    <property type="match status" value="1"/>
</dbReference>
<dbReference type="InterPro" id="IPR003369">
    <property type="entry name" value="TatA/B/E"/>
</dbReference>
<evidence type="ECO:0000256" key="1">
    <source>
        <dbReference type="ARBA" id="ARBA00004167"/>
    </source>
</evidence>
<comment type="caution">
    <text evidence="12">The sequence shown here is derived from an EMBL/GenBank/DDBJ whole genome shotgun (WGS) entry which is preliminary data.</text>
</comment>
<sequence>MFDIGFSEMVVIAVVALIVLGPERLPGVARTVGALLGRMQRYFNDVKSEVNRELQLEDLRKMQQDLADKARAMEQSVRGELSDVGQTIEVAQEALSAPKEPSLESIDPALPGKAAANVESDHDA</sequence>
<dbReference type="NCBIfam" id="TIGR01410">
    <property type="entry name" value="tatB"/>
    <property type="match status" value="1"/>
</dbReference>
<reference evidence="12" key="1">
    <citation type="submission" date="2021-04" db="EMBL/GenBank/DDBJ databases">
        <authorList>
            <person name="Hornung B."/>
        </authorList>
    </citation>
    <scope>NUCLEOTIDE SEQUENCE</scope>
    <source>
        <strain evidence="12">G5G6</strain>
    </source>
</reference>
<evidence type="ECO:0000256" key="5">
    <source>
        <dbReference type="ARBA" id="ARBA00022692"/>
    </source>
</evidence>
<evidence type="ECO:0000313" key="13">
    <source>
        <dbReference type="Proteomes" id="UP000742786"/>
    </source>
</evidence>
<dbReference type="PANTHER" id="PTHR33162:SF1">
    <property type="entry name" value="SEC-INDEPENDENT PROTEIN TRANSLOCASE PROTEIN TATA, CHLOROPLASTIC"/>
    <property type="match status" value="1"/>
</dbReference>
<comment type="function">
    <text evidence="10">Part of the twin-arginine translocation (Tat) system that transports large folded proteins containing a characteristic twin-arginine motif in their signal peptide across membranes. Together with TatC, TatB is part of a receptor directly interacting with Tat signal peptides. TatB may form an oligomeric binding site that transiently accommodates folded Tat precursor proteins before their translocation.</text>
</comment>